<proteinExistence type="predicted"/>
<dbReference type="Proteomes" id="UP000275401">
    <property type="component" value="Unassembled WGS sequence"/>
</dbReference>
<comment type="caution">
    <text evidence="2">The sequence shown here is derived from an EMBL/GenBank/DDBJ whole genome shotgun (WGS) entry which is preliminary data.</text>
</comment>
<keyword evidence="3" id="KW-1185">Reference proteome</keyword>
<name>A0A3M8V7K1_9ACTN</name>
<organism evidence="2 3">
    <name type="scientific">Streptomyces botrytidirepellens</name>
    <dbReference type="NCBI Taxonomy" id="2486417"/>
    <lineage>
        <taxon>Bacteria</taxon>
        <taxon>Bacillati</taxon>
        <taxon>Actinomycetota</taxon>
        <taxon>Actinomycetes</taxon>
        <taxon>Kitasatosporales</taxon>
        <taxon>Streptomycetaceae</taxon>
        <taxon>Streptomyces</taxon>
    </lineage>
</organism>
<reference evidence="2 3" key="1">
    <citation type="submission" date="2018-11" db="EMBL/GenBank/DDBJ databases">
        <title>The Potential of Streptomyces as Biocontrol Agents against the Tomato grey mould, Botrytis cinerea (Gray mold) Frontiers in Microbiology.</title>
        <authorList>
            <person name="Li D."/>
        </authorList>
    </citation>
    <scope>NUCLEOTIDE SEQUENCE [LARGE SCALE GENOMIC DNA]</scope>
    <source>
        <strain evidence="2 3">NEAU-LD23</strain>
    </source>
</reference>
<dbReference type="RefSeq" id="WP_123105373.1">
    <property type="nucleotide sequence ID" value="NZ_RIBZ01000492.1"/>
</dbReference>
<dbReference type="AlphaFoldDB" id="A0A3M8V7K1"/>
<sequence>MFTHYSTLHQALTATGTFNGLYTALMASTPPLSVRTHADQPTGLLFFEQSPRIRNSPINGTITFNAESGAILLCANGYSGPRWYTALERLATTTAAWAWQPAHNHKPGTLEGVLQLGANVTAETCIGSSHHHGDAAADAGLALLPADRAACESAWALAVAALGVLVTDDPAYRSPVLPAPDISALTAPATDYPAAITTVAGALELLDENEDFATARDHDSNWPAEAEGAAVRALRDFQDALIHTVPASEPEPGSADRGGQTILHAHQGTNVTVHPDTP</sequence>
<evidence type="ECO:0000256" key="1">
    <source>
        <dbReference type="SAM" id="MobiDB-lite"/>
    </source>
</evidence>
<dbReference type="EMBL" id="RIBZ01000492">
    <property type="protein sequence ID" value="RNG12977.1"/>
    <property type="molecule type" value="Genomic_DNA"/>
</dbReference>
<gene>
    <name evidence="2" type="ORF">EEJ42_31905</name>
</gene>
<accession>A0A3M8V7K1</accession>
<evidence type="ECO:0000313" key="3">
    <source>
        <dbReference type="Proteomes" id="UP000275401"/>
    </source>
</evidence>
<feature type="region of interest" description="Disordered" evidence="1">
    <location>
        <begin position="246"/>
        <end position="278"/>
    </location>
</feature>
<protein>
    <submittedName>
        <fullName evidence="2">Uncharacterized protein</fullName>
    </submittedName>
</protein>
<evidence type="ECO:0000313" key="2">
    <source>
        <dbReference type="EMBL" id="RNG12977.1"/>
    </source>
</evidence>